<dbReference type="Pfam" id="PF11140">
    <property type="entry name" value="DUF2913"/>
    <property type="match status" value="1"/>
</dbReference>
<organism evidence="1 2">
    <name type="scientific">Shewanella bicestrii</name>
    <dbReference type="NCBI Taxonomy" id="2018305"/>
    <lineage>
        <taxon>Bacteria</taxon>
        <taxon>Pseudomonadati</taxon>
        <taxon>Pseudomonadota</taxon>
        <taxon>Gammaproteobacteria</taxon>
        <taxon>Alteromonadales</taxon>
        <taxon>Shewanellaceae</taxon>
        <taxon>Shewanella</taxon>
    </lineage>
</organism>
<reference evidence="1 2" key="1">
    <citation type="submission" date="2017-07" db="EMBL/GenBank/DDBJ databases">
        <title>Phenotypical and genomic characterization of a clinical isolate of Shewanella bicestrii sp. nov. producing an extended-spectrum beta-lactamase and a new oxacillinase variant.</title>
        <authorList>
            <person name="Jousset A.B."/>
            <person name="Bonnin R.A."/>
            <person name="Girlich D."/>
            <person name="Dabos L."/>
            <person name="Potron A."/>
            <person name="Dortet L."/>
            <person name="Glaser P."/>
            <person name="Naas T."/>
        </authorList>
    </citation>
    <scope>NUCLEOTIDE SEQUENCE [LARGE SCALE GENOMIC DNA]</scope>
    <source>
        <strain evidence="1 2">JAB-1</strain>
    </source>
</reference>
<accession>A0A220UJX1</accession>
<dbReference type="EMBL" id="CP022358">
    <property type="protein sequence ID" value="ASK68439.1"/>
    <property type="molecule type" value="Genomic_DNA"/>
</dbReference>
<dbReference type="AlphaFoldDB" id="A0A220UJX1"/>
<protein>
    <recommendedName>
        <fullName evidence="3">DUF2913 domain-containing protein</fullName>
    </recommendedName>
</protein>
<dbReference type="InterPro" id="IPR021316">
    <property type="entry name" value="DUF2913"/>
</dbReference>
<evidence type="ECO:0000313" key="1">
    <source>
        <dbReference type="EMBL" id="ASK68439.1"/>
    </source>
</evidence>
<dbReference type="KEGG" id="sbj:CF168_05890"/>
<gene>
    <name evidence="1" type="ORF">CF168_05890</name>
</gene>
<name>A0A220UJX1_9GAMM</name>
<keyword evidence="2" id="KW-1185">Reference proteome</keyword>
<evidence type="ECO:0000313" key="2">
    <source>
        <dbReference type="Proteomes" id="UP000198367"/>
    </source>
</evidence>
<dbReference type="RefSeq" id="WP_089067280.1">
    <property type="nucleotide sequence ID" value="NZ_CP022358.1"/>
</dbReference>
<evidence type="ECO:0008006" key="3">
    <source>
        <dbReference type="Google" id="ProtNLM"/>
    </source>
</evidence>
<sequence>MNSQTYNQAVLELARAGLADLTASAQAKKAQRTPAQESHFLCNWMVEALKEKRFSKLVADDLTAWIRMARSQGAGAELKRLLEKIVHQYQSVENSHVELGTALNAMIAELTQLEWLVFTDTEINTKLKLDADGQSSLVIDIKEFTQHIQANQLIKPINLYVRADEQLLTQIALSHGLLISQGNKKTSLIKHHKTYQIYPHNQLPALCQLLA</sequence>
<dbReference type="Proteomes" id="UP000198367">
    <property type="component" value="Chromosome"/>
</dbReference>
<proteinExistence type="predicted"/>